<dbReference type="EMBL" id="JAUYVU010000002">
    <property type="protein sequence ID" value="MDP2540479.1"/>
    <property type="molecule type" value="Genomic_DNA"/>
</dbReference>
<dbReference type="EMBL" id="PDUU01000003">
    <property type="protein sequence ID" value="PHN98441.1"/>
    <property type="molecule type" value="Genomic_DNA"/>
</dbReference>
<proteinExistence type="predicted"/>
<comment type="caution">
    <text evidence="2">The sequence shown here is derived from an EMBL/GenBank/DDBJ whole genome shotgun (WGS) entry which is preliminary data.</text>
</comment>
<evidence type="ECO:0000313" key="2">
    <source>
        <dbReference type="EMBL" id="PHN98441.1"/>
    </source>
</evidence>
<reference evidence="1 4" key="3">
    <citation type="submission" date="2023-07" db="EMBL/GenBank/DDBJ databases">
        <title>Genome content predicts the carbon catabolic preferences of heterotrophic bacteria.</title>
        <authorList>
            <person name="Gralka M."/>
        </authorList>
    </citation>
    <scope>NUCLEOTIDE SEQUENCE [LARGE SCALE GENOMIC DNA]</scope>
    <source>
        <strain evidence="1 4">4G03</strain>
    </source>
</reference>
<evidence type="ECO:0000313" key="3">
    <source>
        <dbReference type="Proteomes" id="UP000222163"/>
    </source>
</evidence>
<keyword evidence="4" id="KW-1185">Reference proteome</keyword>
<reference evidence="2 3" key="1">
    <citation type="journal article" date="2016" name="Nat. Commun.">
        <title>Microbial interactions lead to rapid micro-scale successions on model marine particles.</title>
        <authorList>
            <person name="Datta M.S."/>
            <person name="Sliwerska E."/>
            <person name="Gore J."/>
            <person name="Polz M.F."/>
            <person name="Cordero O.X."/>
        </authorList>
    </citation>
    <scope>NUCLEOTIDE SEQUENCE [LARGE SCALE GENOMIC DNA]</scope>
    <source>
        <strain evidence="2 3">4G03</strain>
    </source>
</reference>
<protein>
    <submittedName>
        <fullName evidence="2">Uncharacterized protein</fullName>
    </submittedName>
</protein>
<dbReference type="Proteomes" id="UP001242342">
    <property type="component" value="Unassembled WGS sequence"/>
</dbReference>
<dbReference type="RefSeq" id="WP_099214263.1">
    <property type="nucleotide sequence ID" value="NZ_JAUYVU010000002.1"/>
</dbReference>
<evidence type="ECO:0000313" key="4">
    <source>
        <dbReference type="Proteomes" id="UP001242342"/>
    </source>
</evidence>
<organism evidence="2 3">
    <name type="scientific">Tenacibaculum discolor</name>
    <dbReference type="NCBI Taxonomy" id="361581"/>
    <lineage>
        <taxon>Bacteria</taxon>
        <taxon>Pseudomonadati</taxon>
        <taxon>Bacteroidota</taxon>
        <taxon>Flavobacteriia</taxon>
        <taxon>Flavobacteriales</taxon>
        <taxon>Flavobacteriaceae</taxon>
        <taxon>Tenacibaculum</taxon>
    </lineage>
</organism>
<reference evidence="2" key="2">
    <citation type="submission" date="2017-10" db="EMBL/GenBank/DDBJ databases">
        <authorList>
            <person name="Enke T.N."/>
            <person name="Cordero O.X."/>
        </authorList>
    </citation>
    <scope>NUCLEOTIDE SEQUENCE</scope>
    <source>
        <strain evidence="2">4G03</strain>
    </source>
</reference>
<gene>
    <name evidence="2" type="ORF">CSC81_02820</name>
    <name evidence="1" type="ORF">Q8W23_03215</name>
</gene>
<accession>A0A2G1BWK9</accession>
<name>A0A2G1BWK9_9FLAO</name>
<sequence>MATYQFLTFVLPRKSIENKYGEIPKQLEMKHAEWEKYWNNWNMELNKAPEPEFEDAISTKWWKGIQINIAELRNEIDKIIPRATWNNESWKIENGEVDHDLSIDYNEKENFIEDFRFRTDLRDSKLDFLNSMLELCNRNDWILMDENGNLSEPKIESLAELIKESRAHMFITNPEEFYNTLK</sequence>
<dbReference type="AlphaFoldDB" id="A0A2G1BWK9"/>
<dbReference type="Proteomes" id="UP000222163">
    <property type="component" value="Unassembled WGS sequence"/>
</dbReference>
<evidence type="ECO:0000313" key="1">
    <source>
        <dbReference type="EMBL" id="MDP2540479.1"/>
    </source>
</evidence>